<accession>A0A5B9QLP2</accession>
<protein>
    <submittedName>
        <fullName evidence="2">Uncharacterized protein</fullName>
    </submittedName>
</protein>
<dbReference type="RefSeq" id="WP_068140582.1">
    <property type="nucleotide sequence ID" value="NZ_CP042914.1"/>
</dbReference>
<keyword evidence="1" id="KW-0732">Signal</keyword>
<dbReference type="EMBL" id="CP042914">
    <property type="protein sequence ID" value="QEG38939.1"/>
    <property type="molecule type" value="Genomic_DNA"/>
</dbReference>
<reference evidence="2 3" key="1">
    <citation type="submission" date="2019-08" db="EMBL/GenBank/DDBJ databases">
        <title>Deep-cultivation of Planctomycetes and their phenomic and genomic characterization uncovers novel biology.</title>
        <authorList>
            <person name="Wiegand S."/>
            <person name="Jogler M."/>
            <person name="Boedeker C."/>
            <person name="Pinto D."/>
            <person name="Vollmers J."/>
            <person name="Rivas-Marin E."/>
            <person name="Kohn T."/>
            <person name="Peeters S.H."/>
            <person name="Heuer A."/>
            <person name="Rast P."/>
            <person name="Oberbeckmann S."/>
            <person name="Bunk B."/>
            <person name="Jeske O."/>
            <person name="Meyerdierks A."/>
            <person name="Storesund J.E."/>
            <person name="Kallscheuer N."/>
            <person name="Luecker S."/>
            <person name="Lage O.M."/>
            <person name="Pohl T."/>
            <person name="Merkel B.J."/>
            <person name="Hornburger P."/>
            <person name="Mueller R.-W."/>
            <person name="Bruemmer F."/>
            <person name="Labrenz M."/>
            <person name="Spormann A.M."/>
            <person name="Op den Camp H."/>
            <person name="Overmann J."/>
            <person name="Amann R."/>
            <person name="Jetten M.S.M."/>
            <person name="Mascher T."/>
            <person name="Medema M.H."/>
            <person name="Devos D.P."/>
            <person name="Kaster A.-K."/>
            <person name="Ovreas L."/>
            <person name="Rohde M."/>
            <person name="Galperin M.Y."/>
            <person name="Jogler C."/>
        </authorList>
    </citation>
    <scope>NUCLEOTIDE SEQUENCE [LARGE SCALE GENOMIC DNA]</scope>
    <source>
        <strain evidence="2 3">UC8</strain>
    </source>
</reference>
<dbReference type="KEGG" id="rul:UC8_08990"/>
<feature type="signal peptide" evidence="1">
    <location>
        <begin position="1"/>
        <end position="26"/>
    </location>
</feature>
<dbReference type="Proteomes" id="UP000325286">
    <property type="component" value="Chromosome"/>
</dbReference>
<evidence type="ECO:0000256" key="1">
    <source>
        <dbReference type="SAM" id="SignalP"/>
    </source>
</evidence>
<name>A0A5B9QLP2_9BACT</name>
<keyword evidence="3" id="KW-1185">Reference proteome</keyword>
<sequence precursor="true">MKKLIRTAALLICTLAVGWCTQPAQAAEPHWSPVVIARGQQRAQIEATPIELRPYRPLHFYGNTLRRLHHRGRALPRPIDFRRTVVYALRRP</sequence>
<dbReference type="AlphaFoldDB" id="A0A5B9QLP2"/>
<dbReference type="OrthoDB" id="285306at2"/>
<feature type="chain" id="PRO_5023036751" evidence="1">
    <location>
        <begin position="27"/>
        <end position="92"/>
    </location>
</feature>
<proteinExistence type="predicted"/>
<gene>
    <name evidence="2" type="ORF">UC8_08990</name>
</gene>
<organism evidence="2 3">
    <name type="scientific">Roseimaritima ulvae</name>
    <dbReference type="NCBI Taxonomy" id="980254"/>
    <lineage>
        <taxon>Bacteria</taxon>
        <taxon>Pseudomonadati</taxon>
        <taxon>Planctomycetota</taxon>
        <taxon>Planctomycetia</taxon>
        <taxon>Pirellulales</taxon>
        <taxon>Pirellulaceae</taxon>
        <taxon>Roseimaritima</taxon>
    </lineage>
</organism>
<evidence type="ECO:0000313" key="2">
    <source>
        <dbReference type="EMBL" id="QEG38939.1"/>
    </source>
</evidence>
<evidence type="ECO:0000313" key="3">
    <source>
        <dbReference type="Proteomes" id="UP000325286"/>
    </source>
</evidence>